<dbReference type="EMBL" id="CP027806">
    <property type="protein sequence ID" value="AXJ00319.1"/>
    <property type="molecule type" value="Genomic_DNA"/>
</dbReference>
<gene>
    <name evidence="2" type="ORF">CYPRO_1049</name>
</gene>
<keyword evidence="3" id="KW-1185">Reference proteome</keyword>
<reference evidence="2 3" key="1">
    <citation type="submission" date="2018-03" db="EMBL/GenBank/DDBJ databases">
        <title>Phenotypic and genomic properties of Cyclonatronum proteinivorum gen. nov., sp. nov., a haloalkaliphilic bacteroidete from soda lakes possessing Na+-translocating rhodopsin.</title>
        <authorList>
            <person name="Toshchakov S.V."/>
            <person name="Korzhenkov A."/>
            <person name="Samarov N.I."/>
            <person name="Kublanov I.V."/>
            <person name="Muntyan M.S."/>
            <person name="Sorokin D.Y."/>
        </authorList>
    </citation>
    <scope>NUCLEOTIDE SEQUENCE [LARGE SCALE GENOMIC DNA]</scope>
    <source>
        <strain evidence="2 3">Omega</strain>
    </source>
</reference>
<evidence type="ECO:0000259" key="1">
    <source>
        <dbReference type="PROSITE" id="PS50801"/>
    </source>
</evidence>
<evidence type="ECO:0000313" key="3">
    <source>
        <dbReference type="Proteomes" id="UP000254808"/>
    </source>
</evidence>
<dbReference type="Gene3D" id="3.30.750.24">
    <property type="entry name" value="STAS domain"/>
    <property type="match status" value="1"/>
</dbReference>
<dbReference type="AlphaFoldDB" id="A0A345UIL7"/>
<dbReference type="KEGG" id="cprv:CYPRO_1049"/>
<feature type="domain" description="STAS" evidence="1">
    <location>
        <begin position="28"/>
        <end position="114"/>
    </location>
</feature>
<dbReference type="OrthoDB" id="9796076at2"/>
<dbReference type="InterPro" id="IPR036513">
    <property type="entry name" value="STAS_dom_sf"/>
</dbReference>
<name>A0A345UIL7_9BACT</name>
<accession>A0A345UIL7</accession>
<dbReference type="PROSITE" id="PS50801">
    <property type="entry name" value="STAS"/>
    <property type="match status" value="1"/>
</dbReference>
<dbReference type="PANTHER" id="PTHR33495">
    <property type="entry name" value="ANTI-SIGMA FACTOR ANTAGONIST TM_1081-RELATED-RELATED"/>
    <property type="match status" value="1"/>
</dbReference>
<dbReference type="Pfam" id="PF01740">
    <property type="entry name" value="STAS"/>
    <property type="match status" value="1"/>
</dbReference>
<dbReference type="SUPFAM" id="SSF52091">
    <property type="entry name" value="SpoIIaa-like"/>
    <property type="match status" value="1"/>
</dbReference>
<sequence>MNYTSKTHQNKKIVFIRPDYKEGTEREAAPLIKSINAALAEENPEVIIINLKTITFMDSNFLGGLVKGLKATLKAGSELLLTDLQPPVKSMFELTKLHNIFQVHATEQSALGSL</sequence>
<dbReference type="Proteomes" id="UP000254808">
    <property type="component" value="Chromosome"/>
</dbReference>
<dbReference type="RefSeq" id="WP_114983600.1">
    <property type="nucleotide sequence ID" value="NZ_CP027806.1"/>
</dbReference>
<proteinExistence type="predicted"/>
<dbReference type="CDD" id="cd07043">
    <property type="entry name" value="STAS_anti-anti-sigma_factors"/>
    <property type="match status" value="1"/>
</dbReference>
<evidence type="ECO:0000313" key="2">
    <source>
        <dbReference type="EMBL" id="AXJ00319.1"/>
    </source>
</evidence>
<protein>
    <submittedName>
        <fullName evidence="2">Anti-sigma B factor antagonist</fullName>
    </submittedName>
</protein>
<organism evidence="2 3">
    <name type="scientific">Cyclonatronum proteinivorum</name>
    <dbReference type="NCBI Taxonomy" id="1457365"/>
    <lineage>
        <taxon>Bacteria</taxon>
        <taxon>Pseudomonadati</taxon>
        <taxon>Balneolota</taxon>
        <taxon>Balneolia</taxon>
        <taxon>Balneolales</taxon>
        <taxon>Cyclonatronaceae</taxon>
        <taxon>Cyclonatronum</taxon>
    </lineage>
</organism>
<dbReference type="GO" id="GO:0043856">
    <property type="term" value="F:anti-sigma factor antagonist activity"/>
    <property type="evidence" value="ECO:0007669"/>
    <property type="project" value="TreeGrafter"/>
</dbReference>
<dbReference type="PANTHER" id="PTHR33495:SF2">
    <property type="entry name" value="ANTI-SIGMA FACTOR ANTAGONIST TM_1081-RELATED"/>
    <property type="match status" value="1"/>
</dbReference>
<dbReference type="InterPro" id="IPR002645">
    <property type="entry name" value="STAS_dom"/>
</dbReference>